<protein>
    <submittedName>
        <fullName evidence="1">Uncharacterized protein</fullName>
    </submittedName>
</protein>
<comment type="caution">
    <text evidence="1">The sequence shown here is derived from an EMBL/GenBank/DDBJ whole genome shotgun (WGS) entry which is preliminary data.</text>
</comment>
<organism evidence="1">
    <name type="scientific">termite gut metagenome</name>
    <dbReference type="NCBI Taxonomy" id="433724"/>
    <lineage>
        <taxon>unclassified sequences</taxon>
        <taxon>metagenomes</taxon>
        <taxon>organismal metagenomes</taxon>
    </lineage>
</organism>
<reference evidence="1" key="1">
    <citation type="submission" date="2019-03" db="EMBL/GenBank/DDBJ databases">
        <title>Single cell metagenomics reveals metabolic interactions within the superorganism composed of flagellate Streblomastix strix and complex community of Bacteroidetes bacteria on its surface.</title>
        <authorList>
            <person name="Treitli S.C."/>
            <person name="Kolisko M."/>
            <person name="Husnik F."/>
            <person name="Keeling P."/>
            <person name="Hampl V."/>
        </authorList>
    </citation>
    <scope>NUCLEOTIDE SEQUENCE</scope>
    <source>
        <strain evidence="1">STM</strain>
    </source>
</reference>
<name>A0A5J4SCK1_9ZZZZ</name>
<accession>A0A5J4SCK1</accession>
<sequence>MILHADTLVYDTARIVSYQANANYYYNRELVTPEIDLFGILSREIERILSKMFGSRFAEEYSEILSELFTKPGKHRYTPAYPLQEETIYGVDFSKEIAAGFSGIV</sequence>
<gene>
    <name evidence="1" type="ORF">EZS27_008528</name>
</gene>
<evidence type="ECO:0000313" key="1">
    <source>
        <dbReference type="EMBL" id="KAA6343826.1"/>
    </source>
</evidence>
<proteinExistence type="predicted"/>
<dbReference type="EMBL" id="SNRY01000250">
    <property type="protein sequence ID" value="KAA6343826.1"/>
    <property type="molecule type" value="Genomic_DNA"/>
</dbReference>
<dbReference type="AlphaFoldDB" id="A0A5J4SCK1"/>